<evidence type="ECO:0000256" key="1">
    <source>
        <dbReference type="ARBA" id="ARBA00022553"/>
    </source>
</evidence>
<protein>
    <recommendedName>
        <fullName evidence="4">Sporulation initiation phosphotransferase B C-terminal domain-containing protein</fullName>
    </recommendedName>
</protein>
<dbReference type="RefSeq" id="WP_034771379.1">
    <property type="nucleotide sequence ID" value="NZ_CCRF01000065.1"/>
</dbReference>
<dbReference type="InterPro" id="IPR039506">
    <property type="entry name" value="SPOB_a"/>
</dbReference>
<dbReference type="InterPro" id="IPR016120">
    <property type="entry name" value="Sig_transdc_His_kin_SpoOB"/>
</dbReference>
<dbReference type="InterPro" id="IPR037100">
    <property type="entry name" value="Spo0B_C_sf"/>
</dbReference>
<sequence length="177" mass="20977">MREWNVIEVLRHARHDWLNRLQLIKGYIALGNLEKVDEIMNEIIHAAEQESKLSNLTLSKFVSLLLTFNWEQHSFVLHYEVSSPRKLTNFNDEKIFQWFSNLFQIIDDYADPIVQNDLYIEMNLEEDVLCFFIKFYGIIKETEAIKQFLHKQTPSFSINSVNINPEALSFEIKIHGE</sequence>
<dbReference type="EMBL" id="CCRF01000065">
    <property type="protein sequence ID" value="CEE02168.1"/>
    <property type="molecule type" value="Genomic_DNA"/>
</dbReference>
<reference evidence="5 6" key="1">
    <citation type="submission" date="2014-07" db="EMBL/GenBank/DDBJ databases">
        <authorList>
            <person name="Wibberg Daniel"/>
        </authorList>
    </citation>
    <scope>NUCLEOTIDE SEQUENCE [LARGE SCALE GENOMIC DNA]</scope>
</reference>
<keyword evidence="1" id="KW-0597">Phosphoprotein</keyword>
<keyword evidence="2" id="KW-0808">Transferase</keyword>
<gene>
    <name evidence="5" type="ORF">BT1A1_2347</name>
</gene>
<dbReference type="SMART" id="SM01317">
    <property type="entry name" value="SPOB_ab"/>
    <property type="match status" value="1"/>
</dbReference>
<name>A0A090J0H5_9BACI</name>
<dbReference type="Gene3D" id="3.30.565.30">
    <property type="entry name" value="Sporulation initiation phosphotransferase B (SpoOB), C-terminal domain"/>
    <property type="match status" value="1"/>
</dbReference>
<dbReference type="AlphaFoldDB" id="A0A090J0H5"/>
<dbReference type="Gene3D" id="1.10.287.130">
    <property type="match status" value="1"/>
</dbReference>
<dbReference type="GO" id="GO:0000155">
    <property type="term" value="F:phosphorelay sensor kinase activity"/>
    <property type="evidence" value="ECO:0007669"/>
    <property type="project" value="InterPro"/>
</dbReference>
<evidence type="ECO:0000313" key="6">
    <source>
        <dbReference type="Proteomes" id="UP000040576"/>
    </source>
</evidence>
<evidence type="ECO:0000313" key="5">
    <source>
        <dbReference type="EMBL" id="CEE02168.1"/>
    </source>
</evidence>
<evidence type="ECO:0000256" key="3">
    <source>
        <dbReference type="ARBA" id="ARBA00022777"/>
    </source>
</evidence>
<dbReference type="Proteomes" id="UP000040576">
    <property type="component" value="Unassembled WGS sequence"/>
</dbReference>
<keyword evidence="3" id="KW-0418">Kinase</keyword>
<evidence type="ECO:0000259" key="4">
    <source>
        <dbReference type="SMART" id="SM01317"/>
    </source>
</evidence>
<dbReference type="Pfam" id="PF14689">
    <property type="entry name" value="SPOB_a"/>
    <property type="match status" value="1"/>
</dbReference>
<proteinExistence type="predicted"/>
<feature type="domain" description="Sporulation initiation phosphotransferase B C-terminal" evidence="4">
    <location>
        <begin position="58"/>
        <end position="170"/>
    </location>
</feature>
<dbReference type="Pfam" id="PF14682">
    <property type="entry name" value="SPOB_ab"/>
    <property type="match status" value="1"/>
</dbReference>
<dbReference type="InterPro" id="IPR016122">
    <property type="entry name" value="SpoOB_C"/>
</dbReference>
<dbReference type="SUPFAM" id="SSF55890">
    <property type="entry name" value="Sporulation response regulatory protein Spo0B"/>
    <property type="match status" value="1"/>
</dbReference>
<keyword evidence="6" id="KW-1185">Reference proteome</keyword>
<organism evidence="5 6">
    <name type="scientific">Caldibacillus thermoamylovorans</name>
    <dbReference type="NCBI Taxonomy" id="35841"/>
    <lineage>
        <taxon>Bacteria</taxon>
        <taxon>Bacillati</taxon>
        <taxon>Bacillota</taxon>
        <taxon>Bacilli</taxon>
        <taxon>Bacillales</taxon>
        <taxon>Bacillaceae</taxon>
        <taxon>Caldibacillus</taxon>
    </lineage>
</organism>
<evidence type="ECO:0000256" key="2">
    <source>
        <dbReference type="ARBA" id="ARBA00022679"/>
    </source>
</evidence>
<accession>A0A090J0H5</accession>